<dbReference type="EMBL" id="JAAEDK010000086">
    <property type="protein sequence ID" value="MBR0662224.1"/>
    <property type="molecule type" value="Genomic_DNA"/>
</dbReference>
<evidence type="ECO:0000313" key="5">
    <source>
        <dbReference type="Proteomes" id="UP001138708"/>
    </source>
</evidence>
<evidence type="ECO:0000313" key="3">
    <source>
        <dbReference type="EMBL" id="NKE16738.1"/>
    </source>
</evidence>
<comment type="caution">
    <text evidence="2">The sequence shown here is derived from an EMBL/GenBank/DDBJ whole genome shotgun (WGS) entry which is preliminary data.</text>
</comment>
<evidence type="ECO:0000256" key="1">
    <source>
        <dbReference type="SAM" id="SignalP"/>
    </source>
</evidence>
<reference evidence="2" key="1">
    <citation type="submission" date="2020-01" db="EMBL/GenBank/DDBJ databases">
        <authorList>
            <person name="Rat A."/>
        </authorList>
    </citation>
    <scope>NUCLEOTIDE SEQUENCE</scope>
    <source>
        <strain evidence="2">LMG 31161</strain>
    </source>
</reference>
<feature type="signal peptide" evidence="1">
    <location>
        <begin position="1"/>
        <end position="18"/>
    </location>
</feature>
<proteinExistence type="predicted"/>
<feature type="chain" id="PRO_5040929463" evidence="1">
    <location>
        <begin position="19"/>
        <end position="90"/>
    </location>
</feature>
<keyword evidence="1" id="KW-0732">Signal</keyword>
<dbReference type="Proteomes" id="UP001138708">
    <property type="component" value="Unassembled WGS sequence"/>
</dbReference>
<dbReference type="Proteomes" id="UP000746741">
    <property type="component" value="Unassembled WGS sequence"/>
</dbReference>
<evidence type="ECO:0000313" key="4">
    <source>
        <dbReference type="Proteomes" id="UP000746741"/>
    </source>
</evidence>
<sequence>MPAFASLAVVLAAAPASAQTEAVARRECLQAIRQQGVRGYALDNPRFARAGDAAALTGGLVLGASRLDFSCTLDRRGKVTDLVLTTPPAR</sequence>
<organism evidence="2 5">
    <name type="scientific">Neoroseomonas oryzicola</name>
    <dbReference type="NCBI Taxonomy" id="535904"/>
    <lineage>
        <taxon>Bacteria</taxon>
        <taxon>Pseudomonadati</taxon>
        <taxon>Pseudomonadota</taxon>
        <taxon>Alphaproteobacteria</taxon>
        <taxon>Acetobacterales</taxon>
        <taxon>Acetobacteraceae</taxon>
        <taxon>Neoroseomonas</taxon>
    </lineage>
</organism>
<keyword evidence="4" id="KW-1185">Reference proteome</keyword>
<gene>
    <name evidence="3" type="ORF">GWK15_07275</name>
    <name evidence="2" type="ORF">GXW75_23425</name>
</gene>
<dbReference type="AlphaFoldDB" id="A0A9X9WPG4"/>
<name>A0A9X9WPG4_9PROT</name>
<dbReference type="RefSeq" id="WP_168040631.1">
    <property type="nucleotide sequence ID" value="NZ_JAAEDK010000086.1"/>
</dbReference>
<reference evidence="3 4" key="2">
    <citation type="submission" date="2020-02" db="EMBL/GenBank/DDBJ databases">
        <authorList>
            <person name="Sun Q."/>
            <person name="Inoue M."/>
        </authorList>
    </citation>
    <scope>NUCLEOTIDE SEQUENCE [LARGE SCALE GENOMIC DNA]</scope>
    <source>
        <strain evidence="3 4">KCTC 22478</strain>
    </source>
</reference>
<accession>A0A9X9WPG4</accession>
<reference evidence="2" key="3">
    <citation type="journal article" date="2021" name="Syst. Appl. Microbiol.">
        <title>Roseomonas hellenica sp. nov., isolated from roots of wild-growing Alkanna tinctoria.</title>
        <authorList>
            <person name="Rat A."/>
            <person name="Naranjo H.D."/>
            <person name="Lebbe L."/>
            <person name="Cnockaert M."/>
            <person name="Krigas N."/>
            <person name="Grigoriadou K."/>
            <person name="Maloupa E."/>
            <person name="Willems A."/>
        </authorList>
    </citation>
    <scope>NUCLEOTIDE SEQUENCE</scope>
    <source>
        <strain evidence="2">LMG 31161</strain>
    </source>
</reference>
<protein>
    <submittedName>
        <fullName evidence="2">Uncharacterized protein</fullName>
    </submittedName>
</protein>
<evidence type="ECO:0000313" key="2">
    <source>
        <dbReference type="EMBL" id="MBR0662224.1"/>
    </source>
</evidence>
<dbReference type="EMBL" id="JAAVUP010000002">
    <property type="protein sequence ID" value="NKE16738.1"/>
    <property type="molecule type" value="Genomic_DNA"/>
</dbReference>